<dbReference type="InterPro" id="IPR036129">
    <property type="entry name" value="Glycerate_kinase_sf"/>
</dbReference>
<evidence type="ECO:0000256" key="2">
    <source>
        <dbReference type="ARBA" id="ARBA00022679"/>
    </source>
</evidence>
<evidence type="ECO:0000313" key="7">
    <source>
        <dbReference type="Proteomes" id="UP000245667"/>
    </source>
</evidence>
<keyword evidence="8" id="KW-1185">Reference proteome</keyword>
<dbReference type="PIRSF" id="PIRSF006078">
    <property type="entry name" value="GlxK"/>
    <property type="match status" value="1"/>
</dbReference>
<dbReference type="Gene3D" id="3.90.1510.10">
    <property type="entry name" value="Glycerate kinase, domain 2"/>
    <property type="match status" value="1"/>
</dbReference>
<dbReference type="AlphaFoldDB" id="A0A316E4K6"/>
<dbReference type="InterPro" id="IPR004381">
    <property type="entry name" value="Glycerate_kinase"/>
</dbReference>
<dbReference type="EMBL" id="QGGQ01000001">
    <property type="protein sequence ID" value="PWK25607.1"/>
    <property type="molecule type" value="Genomic_DNA"/>
</dbReference>
<dbReference type="Proteomes" id="UP000245667">
    <property type="component" value="Unassembled WGS sequence"/>
</dbReference>
<protein>
    <submittedName>
        <fullName evidence="6">Glycerate kinase</fullName>
    </submittedName>
</protein>
<dbReference type="GO" id="GO:0031388">
    <property type="term" value="P:organic acid phosphorylation"/>
    <property type="evidence" value="ECO:0007669"/>
    <property type="project" value="UniProtKB-UniRule"/>
</dbReference>
<sequence>MKFIIAPDKFKGSLTGFEFCDAVEEGLLMVFKEAEILKMPLADGGDGTMEVARHYIKGDRVSVTVNDPLFRPIGASYLYSRSTKIAYIEMAEASGLKLLQEGERNCMHTTTLGTGELIVDALEKGAKEIILGIGGSATNDGGMGMANALGYGFLDDKGKELKPIGSNLSAVRKIDDSNKNPKLNGVKVKVACDVTNPFYGKNGAAYVYAGQKGASDNEIALLDQGLNNFAKVIEKQYNINLQELGGVGAAGGVGGGALIFLNGDLTSGIDLIKELADFDKTIEGADWIITGEGQLDEQTLSGKTIDGVVTSATLKQIPVAALCGSVSISITQQQAFKLDYVVSIVRGISNLKEAMEKSYDNLVNASYNFANLIKQKTSK</sequence>
<evidence type="ECO:0000256" key="4">
    <source>
        <dbReference type="PIRNR" id="PIRNR006078"/>
    </source>
</evidence>
<dbReference type="NCBIfam" id="TIGR00045">
    <property type="entry name" value="glycerate kinase"/>
    <property type="match status" value="1"/>
</dbReference>
<accession>A0A316E4K6</accession>
<dbReference type="RefSeq" id="WP_109648547.1">
    <property type="nucleotide sequence ID" value="NZ_JACWLN010000002.1"/>
</dbReference>
<dbReference type="Proteomes" id="UP000651837">
    <property type="component" value="Unassembled WGS sequence"/>
</dbReference>
<gene>
    <name evidence="5" type="ORF">HZY62_06090</name>
    <name evidence="6" type="ORF">LX92_00349</name>
</gene>
<keyword evidence="3 4" id="KW-0418">Kinase</keyword>
<reference evidence="6 7" key="1">
    <citation type="submission" date="2018-05" db="EMBL/GenBank/DDBJ databases">
        <title>Genomic Encyclopedia of Archaeal and Bacterial Type Strains, Phase II (KMG-II): from individual species to whole genera.</title>
        <authorList>
            <person name="Goeker M."/>
        </authorList>
    </citation>
    <scope>NUCLEOTIDE SEQUENCE [LARGE SCALE GENOMIC DNA]</scope>
    <source>
        <strain evidence="6 7">DSM 23514</strain>
    </source>
</reference>
<organism evidence="6 7">
    <name type="scientific">Maribacter polysiphoniae</name>
    <dbReference type="NCBI Taxonomy" id="429344"/>
    <lineage>
        <taxon>Bacteria</taxon>
        <taxon>Pseudomonadati</taxon>
        <taxon>Bacteroidota</taxon>
        <taxon>Flavobacteriia</taxon>
        <taxon>Flavobacteriales</taxon>
        <taxon>Flavobacteriaceae</taxon>
        <taxon>Maribacter</taxon>
    </lineage>
</organism>
<proteinExistence type="inferred from homology"/>
<dbReference type="EMBL" id="JACWLN010000002">
    <property type="protein sequence ID" value="MBD1260147.1"/>
    <property type="molecule type" value="Genomic_DNA"/>
</dbReference>
<dbReference type="InterPro" id="IPR018193">
    <property type="entry name" value="Glyc_kinase_flavodox-like_fold"/>
</dbReference>
<evidence type="ECO:0000256" key="1">
    <source>
        <dbReference type="ARBA" id="ARBA00006284"/>
    </source>
</evidence>
<evidence type="ECO:0000313" key="8">
    <source>
        <dbReference type="Proteomes" id="UP000651837"/>
    </source>
</evidence>
<dbReference type="PANTHER" id="PTHR21599:SF0">
    <property type="entry name" value="GLYCERATE KINASE"/>
    <property type="match status" value="1"/>
</dbReference>
<evidence type="ECO:0000313" key="6">
    <source>
        <dbReference type="EMBL" id="PWK25607.1"/>
    </source>
</evidence>
<dbReference type="SUPFAM" id="SSF110738">
    <property type="entry name" value="Glycerate kinase I"/>
    <property type="match status" value="1"/>
</dbReference>
<dbReference type="GO" id="GO:0008887">
    <property type="term" value="F:glycerate kinase activity"/>
    <property type="evidence" value="ECO:0007669"/>
    <property type="project" value="UniProtKB-UniRule"/>
</dbReference>
<dbReference type="Gene3D" id="3.40.50.10350">
    <property type="entry name" value="Glycerate kinase, domain 1"/>
    <property type="match status" value="1"/>
</dbReference>
<name>A0A316E4K6_9FLAO</name>
<dbReference type="PANTHER" id="PTHR21599">
    <property type="entry name" value="GLYCERATE KINASE"/>
    <property type="match status" value="1"/>
</dbReference>
<evidence type="ECO:0000313" key="5">
    <source>
        <dbReference type="EMBL" id="MBD1260147.1"/>
    </source>
</evidence>
<evidence type="ECO:0000256" key="3">
    <source>
        <dbReference type="ARBA" id="ARBA00022777"/>
    </source>
</evidence>
<keyword evidence="2 4" id="KW-0808">Transferase</keyword>
<dbReference type="Pfam" id="PF02595">
    <property type="entry name" value="Gly_kinase"/>
    <property type="match status" value="1"/>
</dbReference>
<reference evidence="5 8" key="2">
    <citation type="submission" date="2020-07" db="EMBL/GenBank/DDBJ databases">
        <title>The draft genome sequence of Maribacter polysiphoniae KCTC 22021.</title>
        <authorList>
            <person name="Mu L."/>
        </authorList>
    </citation>
    <scope>NUCLEOTIDE SEQUENCE [LARGE SCALE GENOMIC DNA]</scope>
    <source>
        <strain evidence="5 8">KCTC 22021</strain>
    </source>
</reference>
<dbReference type="InterPro" id="IPR018197">
    <property type="entry name" value="Glycerate_kinase_RE-like"/>
</dbReference>
<comment type="caution">
    <text evidence="6">The sequence shown here is derived from an EMBL/GenBank/DDBJ whole genome shotgun (WGS) entry which is preliminary data.</text>
</comment>
<dbReference type="OrthoDB" id="9774290at2"/>
<comment type="similarity">
    <text evidence="1 4">Belongs to the glycerate kinase type-1 family.</text>
</comment>